<accession>A0ACC0D7W2</accession>
<evidence type="ECO:0000313" key="2">
    <source>
        <dbReference type="Proteomes" id="UP001497680"/>
    </source>
</evidence>
<proteinExistence type="predicted"/>
<organism evidence="1 2">
    <name type="scientific">Hypoxylon rubiginosum</name>
    <dbReference type="NCBI Taxonomy" id="110542"/>
    <lineage>
        <taxon>Eukaryota</taxon>
        <taxon>Fungi</taxon>
        <taxon>Dikarya</taxon>
        <taxon>Ascomycota</taxon>
        <taxon>Pezizomycotina</taxon>
        <taxon>Sordariomycetes</taxon>
        <taxon>Xylariomycetidae</taxon>
        <taxon>Xylariales</taxon>
        <taxon>Hypoxylaceae</taxon>
        <taxon>Hypoxylon</taxon>
    </lineage>
</organism>
<reference evidence="1 2" key="1">
    <citation type="journal article" date="2022" name="New Phytol.">
        <title>Ecological generalism drives hyperdiversity of secondary metabolite gene clusters in xylarialean endophytes.</title>
        <authorList>
            <person name="Franco M.E.E."/>
            <person name="Wisecaver J.H."/>
            <person name="Arnold A.E."/>
            <person name="Ju Y.M."/>
            <person name="Slot J.C."/>
            <person name="Ahrendt S."/>
            <person name="Moore L.P."/>
            <person name="Eastman K.E."/>
            <person name="Scott K."/>
            <person name="Konkel Z."/>
            <person name="Mondo S.J."/>
            <person name="Kuo A."/>
            <person name="Hayes R.D."/>
            <person name="Haridas S."/>
            <person name="Andreopoulos B."/>
            <person name="Riley R."/>
            <person name="LaButti K."/>
            <person name="Pangilinan J."/>
            <person name="Lipzen A."/>
            <person name="Amirebrahimi M."/>
            <person name="Yan J."/>
            <person name="Adam C."/>
            <person name="Keymanesh K."/>
            <person name="Ng V."/>
            <person name="Louie K."/>
            <person name="Northen T."/>
            <person name="Drula E."/>
            <person name="Henrissat B."/>
            <person name="Hsieh H.M."/>
            <person name="Youens-Clark K."/>
            <person name="Lutzoni F."/>
            <person name="Miadlikowska J."/>
            <person name="Eastwood D.C."/>
            <person name="Hamelin R.C."/>
            <person name="Grigoriev I.V."/>
            <person name="U'Ren J.M."/>
        </authorList>
    </citation>
    <scope>NUCLEOTIDE SEQUENCE [LARGE SCALE GENOMIC DNA]</scope>
    <source>
        <strain evidence="1 2">ER1909</strain>
    </source>
</reference>
<dbReference type="EMBL" id="MU394299">
    <property type="protein sequence ID" value="KAI6088777.1"/>
    <property type="molecule type" value="Genomic_DNA"/>
</dbReference>
<gene>
    <name evidence="1" type="ORF">F4821DRAFT_81954</name>
</gene>
<dbReference type="Proteomes" id="UP001497680">
    <property type="component" value="Unassembled WGS sequence"/>
</dbReference>
<name>A0ACC0D7W2_9PEZI</name>
<keyword evidence="2" id="KW-1185">Reference proteome</keyword>
<comment type="caution">
    <text evidence="1">The sequence shown here is derived from an EMBL/GenBank/DDBJ whole genome shotgun (WGS) entry which is preliminary data.</text>
</comment>
<sequence length="672" mass="74892">MAELIGAVASAFAIAGAASSAASKLKNLWDEVQNVPETITDLVLQIEILESHICQIESEINKRGTSIRPIVDDSAVRLSTEYCRGCMKSLASIVDDLREKIDNQKNSKRTFAKIRVVLKKQVLAHFEKRLQGAVSLLNTTQQGYAMALIGLLTAHDIHRGSHLDALDGNIDIPATGAFQTREIGFDFADSSRREGQTSFNLSVKPNITKQPWRSWSNSLMNDTIGIHCSTRQLAPHSIPETSYSIRIHLPEWLVRSVWDFQVTKATSGWKTNLRSWRIAPDSLAIKAVKDNNYYGLRSSLVSGQGTLFDLTEAGDTLLHLAAQHANHDIIDLLLTGGLGFDDKSIGATPVLRKFVHHLQQQGTRAWPAYLFDILDFLTSQGAFENMISNWEVSINCIGAPMLSVINFQGALDVTDALMIWQTYVVPGLRDLAPSIPSVFTVAPGDWSPQSVRIHIWKDGRSHQCSLSGAMADGLPIWTLLAYFMGTSESLSDDANNQEWRNALQDVSGITGSDSLHRQVDVPGFQPWFLQTPETPLTPLLWLLLLALDSWHARGYPQTSFEEIYSSYLLPTLQRWLRLLKSYGVDLKEYGDHEQNILQGNPSILSYDWKFSHGCDVGENVRLRNITRGVNVEDWGLTWNTKSSRDDIEEVVCESPISVPGGWPDEDPNTRSE</sequence>
<protein>
    <submittedName>
        <fullName evidence="1">Uncharacterized protein</fullName>
    </submittedName>
</protein>
<evidence type="ECO:0000313" key="1">
    <source>
        <dbReference type="EMBL" id="KAI6088777.1"/>
    </source>
</evidence>